<reference evidence="13 14" key="1">
    <citation type="submission" date="2017-06" db="EMBL/GenBank/DDBJ databases">
        <authorList>
            <consortium name="Pathogen Informatics"/>
        </authorList>
    </citation>
    <scope>NUCLEOTIDE SEQUENCE [LARGE SCALE GENOMIC DNA]</scope>
    <source>
        <strain evidence="13 14">NCTC10570</strain>
    </source>
</reference>
<sequence>MYFNYSEEELLYLKRKDKKLAQVIDKIGYIKRETDTDLFSSVIHAIVGQQISTKAHRTIWQRIQNHYGQITPSILIKSTAQELQKMGISLRKAEYIMDFVRKVYLGQFVLSDVQKADDEEAITKLCSLKGIGRWTAEMILLFCLERKNIFSFDDLAIRRGLSMVYHRKNIDRNLFEKYRKRFNPYGSIASLYLWAVSSGAIPDMVDCRENKKAVKIKKSTASFEYMKYKYEYSSPIGKIILTSDGEKLTALCFDFDRYFSAKAKMAQYKDLEVFAQTVKWLDMYFKGKEPNFMPPIHLEGTEFRKRVWEILQTIPYGKVISYGEISRKIAEKRKVPRVSAQAVGGAVGHNPISIIVPCHRVVGVNGNLTGYGGGLDKKIALLKLEKVDMKNFFAPKK</sequence>
<evidence type="ECO:0000256" key="1">
    <source>
        <dbReference type="ARBA" id="ARBA00000086"/>
    </source>
</evidence>
<proteinExistence type="inferred from homology"/>
<dbReference type="SUPFAM" id="SSF46767">
    <property type="entry name" value="Methylated DNA-protein cysteine methyltransferase, C-terminal domain"/>
    <property type="match status" value="1"/>
</dbReference>
<evidence type="ECO:0000256" key="7">
    <source>
        <dbReference type="ARBA" id="ARBA00022679"/>
    </source>
</evidence>
<organism evidence="13 14">
    <name type="scientific">Megamonas hypermegale</name>
    <dbReference type="NCBI Taxonomy" id="158847"/>
    <lineage>
        <taxon>Bacteria</taxon>
        <taxon>Bacillati</taxon>
        <taxon>Bacillota</taxon>
        <taxon>Negativicutes</taxon>
        <taxon>Selenomonadales</taxon>
        <taxon>Selenomonadaceae</taxon>
        <taxon>Megamonas</taxon>
    </lineage>
</organism>
<accession>A0A239TWM3</accession>
<dbReference type="NCBIfam" id="TIGR00589">
    <property type="entry name" value="ogt"/>
    <property type="match status" value="1"/>
</dbReference>
<dbReference type="eggNOG" id="COG0350">
    <property type="taxonomic scope" value="Bacteria"/>
</dbReference>
<evidence type="ECO:0000256" key="11">
    <source>
        <dbReference type="HAMAP-Rule" id="MF_00772"/>
    </source>
</evidence>
<dbReference type="EC" id="2.1.1.63" evidence="11"/>
<evidence type="ECO:0000313" key="14">
    <source>
        <dbReference type="Proteomes" id="UP000215383"/>
    </source>
</evidence>
<dbReference type="SMART" id="SM00478">
    <property type="entry name" value="ENDO3c"/>
    <property type="match status" value="1"/>
</dbReference>
<dbReference type="Proteomes" id="UP000215383">
    <property type="component" value="Chromosome 1"/>
</dbReference>
<dbReference type="GO" id="GO:0006307">
    <property type="term" value="P:DNA alkylation repair"/>
    <property type="evidence" value="ECO:0007669"/>
    <property type="project" value="UniProtKB-UniRule"/>
</dbReference>
<dbReference type="GO" id="GO:0005737">
    <property type="term" value="C:cytoplasm"/>
    <property type="evidence" value="ECO:0007669"/>
    <property type="project" value="UniProtKB-SubCell"/>
</dbReference>
<dbReference type="Pfam" id="PF01035">
    <property type="entry name" value="DNA_binding_1"/>
    <property type="match status" value="1"/>
</dbReference>
<dbReference type="PANTHER" id="PTHR43003:SF5">
    <property type="entry name" value="DNA-3-METHYLADENINE GLYCOSYLASE"/>
    <property type="match status" value="1"/>
</dbReference>
<feature type="active site" description="Nucleophile; methyl group acceptor" evidence="11">
    <location>
        <position position="358"/>
    </location>
</feature>
<dbReference type="GO" id="GO:0043916">
    <property type="term" value="F:DNA-7-methylguanine glycosylase activity"/>
    <property type="evidence" value="ECO:0007669"/>
    <property type="project" value="TreeGrafter"/>
</dbReference>
<dbReference type="InterPro" id="IPR003265">
    <property type="entry name" value="HhH-GPD_domain"/>
</dbReference>
<evidence type="ECO:0000256" key="3">
    <source>
        <dbReference type="ARBA" id="ARBA00008711"/>
    </source>
</evidence>
<dbReference type="AlphaFoldDB" id="A0A239TWM3"/>
<evidence type="ECO:0000313" key="13">
    <source>
        <dbReference type="EMBL" id="SNV01548.1"/>
    </source>
</evidence>
<dbReference type="Gene3D" id="1.10.1670.40">
    <property type="match status" value="1"/>
</dbReference>
<dbReference type="InterPro" id="IPR023546">
    <property type="entry name" value="MGMT"/>
</dbReference>
<dbReference type="InterPro" id="IPR014048">
    <property type="entry name" value="MethylDNA_cys_MeTrfase_DNA-bd"/>
</dbReference>
<name>A0A239TWM3_9FIRM</name>
<dbReference type="PROSITE" id="PS00374">
    <property type="entry name" value="MGMT"/>
    <property type="match status" value="1"/>
</dbReference>
<dbReference type="SUPFAM" id="SSF48150">
    <property type="entry name" value="DNA-glycosylase"/>
    <property type="match status" value="1"/>
</dbReference>
<dbReference type="InterPro" id="IPR001497">
    <property type="entry name" value="MethylDNA_cys_MeTrfase_AS"/>
</dbReference>
<dbReference type="GO" id="GO:0008725">
    <property type="term" value="F:DNA-3-methyladenine glycosylase activity"/>
    <property type="evidence" value="ECO:0007669"/>
    <property type="project" value="TreeGrafter"/>
</dbReference>
<dbReference type="Pfam" id="PF00730">
    <property type="entry name" value="HhH-GPD"/>
    <property type="match status" value="1"/>
</dbReference>
<comment type="subcellular location">
    <subcellularLocation>
        <location evidence="11">Cytoplasm</location>
    </subcellularLocation>
</comment>
<comment type="catalytic activity">
    <reaction evidence="1">
        <text>Hydrolysis of alkylated DNA, releasing 3-methyladenine, 3-methylguanine, 7-methylguanine and 7-methyladenine.</text>
        <dbReference type="EC" id="3.2.2.21"/>
    </reaction>
</comment>
<dbReference type="InterPro" id="IPR011257">
    <property type="entry name" value="DNA_glycosylase"/>
</dbReference>
<dbReference type="EMBL" id="LT906446">
    <property type="protein sequence ID" value="SNV01548.1"/>
    <property type="molecule type" value="Genomic_DNA"/>
</dbReference>
<comment type="similarity">
    <text evidence="3 11">Belongs to the MGMT family.</text>
</comment>
<dbReference type="Gene3D" id="3.30.160.70">
    <property type="entry name" value="Methylated DNA-protein cysteine methyltransferase domain"/>
    <property type="match status" value="1"/>
</dbReference>
<dbReference type="GO" id="GO:0003908">
    <property type="term" value="F:methylated-DNA-[protein]-cysteine S-methyltransferase activity"/>
    <property type="evidence" value="ECO:0007669"/>
    <property type="project" value="UniProtKB-UniRule"/>
</dbReference>
<dbReference type="Gene3D" id="1.10.340.30">
    <property type="entry name" value="Hypothetical protein, domain 2"/>
    <property type="match status" value="1"/>
</dbReference>
<evidence type="ECO:0000256" key="2">
    <source>
        <dbReference type="ARBA" id="ARBA00001286"/>
    </source>
</evidence>
<dbReference type="FunFam" id="1.10.10.10:FF:000214">
    <property type="entry name" value="Methylated-DNA--protein-cysteine methyltransferase"/>
    <property type="match status" value="1"/>
</dbReference>
<feature type="domain" description="HhH-GPD" evidence="12">
    <location>
        <begin position="47"/>
        <end position="198"/>
    </location>
</feature>
<evidence type="ECO:0000256" key="10">
    <source>
        <dbReference type="ARBA" id="ARBA00049348"/>
    </source>
</evidence>
<dbReference type="GO" id="GO:0032131">
    <property type="term" value="F:alkylated DNA binding"/>
    <property type="evidence" value="ECO:0007669"/>
    <property type="project" value="TreeGrafter"/>
</dbReference>
<dbReference type="InterPro" id="IPR036388">
    <property type="entry name" value="WH-like_DNA-bd_sf"/>
</dbReference>
<dbReference type="InterPro" id="IPR008332">
    <property type="entry name" value="MethylG_MeTrfase_N"/>
</dbReference>
<dbReference type="InterPro" id="IPR000035">
    <property type="entry name" value="Alkylbase_DNA_glycsylse_CS"/>
</dbReference>
<evidence type="ECO:0000256" key="5">
    <source>
        <dbReference type="ARBA" id="ARBA00022490"/>
    </source>
</evidence>
<dbReference type="GO" id="GO:0032993">
    <property type="term" value="C:protein-DNA complex"/>
    <property type="evidence" value="ECO:0007669"/>
    <property type="project" value="TreeGrafter"/>
</dbReference>
<dbReference type="FunFam" id="1.10.340.30:FF:000004">
    <property type="entry name" value="DNA-3-methyladenine glycosylase II"/>
    <property type="match status" value="1"/>
</dbReference>
<dbReference type="GO" id="GO:0032259">
    <property type="term" value="P:methylation"/>
    <property type="evidence" value="ECO:0007669"/>
    <property type="project" value="UniProtKB-KW"/>
</dbReference>
<dbReference type="PANTHER" id="PTHR43003">
    <property type="entry name" value="DNA-3-METHYLADENINE GLYCOSYLASE"/>
    <property type="match status" value="1"/>
</dbReference>
<dbReference type="HAMAP" id="MF_00772">
    <property type="entry name" value="OGT"/>
    <property type="match status" value="1"/>
</dbReference>
<evidence type="ECO:0000259" key="12">
    <source>
        <dbReference type="SMART" id="SM00478"/>
    </source>
</evidence>
<dbReference type="InterPro" id="IPR051912">
    <property type="entry name" value="Alkylbase_DNA_Glycosylase/TA"/>
</dbReference>
<dbReference type="Pfam" id="PF02870">
    <property type="entry name" value="Methyltransf_1N"/>
    <property type="match status" value="1"/>
</dbReference>
<evidence type="ECO:0000256" key="9">
    <source>
        <dbReference type="ARBA" id="ARBA00023204"/>
    </source>
</evidence>
<keyword evidence="14" id="KW-1185">Reference proteome</keyword>
<dbReference type="PROSITE" id="PS00516">
    <property type="entry name" value="ALKYLBASE_DNA_GLYCOS"/>
    <property type="match status" value="1"/>
</dbReference>
<keyword evidence="9 11" id="KW-0234">DNA repair</keyword>
<dbReference type="SUPFAM" id="SSF53155">
    <property type="entry name" value="Methylated DNA-protein cysteine methyltransferase domain"/>
    <property type="match status" value="1"/>
</dbReference>
<comment type="catalytic activity">
    <reaction evidence="2 11">
        <text>a 4-O-methyl-thymidine in DNA + L-cysteinyl-[protein] = a thymidine in DNA + S-methyl-L-cysteinyl-[protein]</text>
        <dbReference type="Rhea" id="RHEA:53428"/>
        <dbReference type="Rhea" id="RHEA-COMP:10131"/>
        <dbReference type="Rhea" id="RHEA-COMP:10132"/>
        <dbReference type="Rhea" id="RHEA-COMP:13555"/>
        <dbReference type="Rhea" id="RHEA-COMP:13556"/>
        <dbReference type="ChEBI" id="CHEBI:29950"/>
        <dbReference type="ChEBI" id="CHEBI:82612"/>
        <dbReference type="ChEBI" id="CHEBI:137386"/>
        <dbReference type="ChEBI" id="CHEBI:137387"/>
        <dbReference type="EC" id="2.1.1.63"/>
    </reaction>
</comment>
<evidence type="ECO:0000256" key="6">
    <source>
        <dbReference type="ARBA" id="ARBA00022603"/>
    </source>
</evidence>
<dbReference type="eggNOG" id="COG0122">
    <property type="taxonomic scope" value="Bacteria"/>
</dbReference>
<comment type="catalytic activity">
    <reaction evidence="10 11">
        <text>a 6-O-methyl-2'-deoxyguanosine in DNA + L-cysteinyl-[protein] = S-methyl-L-cysteinyl-[protein] + a 2'-deoxyguanosine in DNA</text>
        <dbReference type="Rhea" id="RHEA:24000"/>
        <dbReference type="Rhea" id="RHEA-COMP:10131"/>
        <dbReference type="Rhea" id="RHEA-COMP:10132"/>
        <dbReference type="Rhea" id="RHEA-COMP:11367"/>
        <dbReference type="Rhea" id="RHEA-COMP:11368"/>
        <dbReference type="ChEBI" id="CHEBI:29950"/>
        <dbReference type="ChEBI" id="CHEBI:82612"/>
        <dbReference type="ChEBI" id="CHEBI:85445"/>
        <dbReference type="ChEBI" id="CHEBI:85448"/>
        <dbReference type="EC" id="2.1.1.63"/>
    </reaction>
</comment>
<dbReference type="Gene3D" id="1.10.10.10">
    <property type="entry name" value="Winged helix-like DNA-binding domain superfamily/Winged helix DNA-binding domain"/>
    <property type="match status" value="1"/>
</dbReference>
<dbReference type="InterPro" id="IPR036217">
    <property type="entry name" value="MethylDNA_cys_MeTrfase_DNAb"/>
</dbReference>
<keyword evidence="7 11" id="KW-0808">Transferase</keyword>
<keyword evidence="6 11" id="KW-0489">Methyltransferase</keyword>
<keyword evidence="5 11" id="KW-0963">Cytoplasm</keyword>
<comment type="function">
    <text evidence="11">Involved in the cellular defense against the biological effects of O6-methylguanine (O6-MeG) and O4-methylthymine (O4-MeT) in DNA. Repairs the methylated nucleobase in DNA by stoichiometrically transferring the methyl group to a cysteine residue in the enzyme. This is a suicide reaction: the enzyme is irreversibly inactivated.</text>
</comment>
<evidence type="ECO:0000256" key="4">
    <source>
        <dbReference type="ARBA" id="ARBA00010817"/>
    </source>
</evidence>
<dbReference type="InterPro" id="IPR036631">
    <property type="entry name" value="MGMT_N_sf"/>
</dbReference>
<comment type="similarity">
    <text evidence="4">Belongs to the alkylbase DNA glycosidase AlkA family.</text>
</comment>
<protein>
    <recommendedName>
        <fullName evidence="11">Methylated-DNA--protein-cysteine methyltransferase</fullName>
        <ecNumber evidence="11">2.1.1.63</ecNumber>
    </recommendedName>
    <alternativeName>
        <fullName evidence="11">6-O-methylguanine-DNA methyltransferase</fullName>
        <shortName evidence="11">MGMT</shortName>
    </alternativeName>
    <alternativeName>
        <fullName evidence="11">O-6-methylguanine-DNA-alkyltransferase</fullName>
    </alternativeName>
</protein>
<dbReference type="CDD" id="cd06445">
    <property type="entry name" value="ATase"/>
    <property type="match status" value="1"/>
</dbReference>
<keyword evidence="8 11" id="KW-0227">DNA damage</keyword>
<evidence type="ECO:0000256" key="8">
    <source>
        <dbReference type="ARBA" id="ARBA00022763"/>
    </source>
</evidence>
<gene>
    <name evidence="13" type="primary">adaB</name>
    <name evidence="13" type="ORF">SAMEA4364220_01456</name>
</gene>
<dbReference type="GO" id="GO:0006285">
    <property type="term" value="P:base-excision repair, AP site formation"/>
    <property type="evidence" value="ECO:0007669"/>
    <property type="project" value="TreeGrafter"/>
</dbReference>
<dbReference type="CDD" id="cd00056">
    <property type="entry name" value="ENDO3c"/>
    <property type="match status" value="1"/>
</dbReference>
<comment type="miscellaneous">
    <text evidence="11">This enzyme catalyzes only one turnover and therefore is not strictly catalytic. According to one definition, an enzyme is a biocatalyst that acts repeatedly and over many reaction cycles.</text>
</comment>